<dbReference type="EnsemblPlants" id="AES70822">
    <property type="protein sequence ID" value="AES70822"/>
    <property type="gene ID" value="MTR_3g062820"/>
</dbReference>
<dbReference type="Gramene" id="rna16228">
    <property type="protein sequence ID" value="RHN67963.1"/>
    <property type="gene ID" value="gene16228"/>
</dbReference>
<dbReference type="Proteomes" id="UP000002051">
    <property type="component" value="Chromosome 3"/>
</dbReference>
<dbReference type="InterPro" id="IPR009810">
    <property type="entry name" value="Nodulin_late_dom"/>
</dbReference>
<proteinExistence type="predicted"/>
<evidence type="ECO:0000256" key="1">
    <source>
        <dbReference type="SAM" id="Phobius"/>
    </source>
</evidence>
<dbReference type="GO" id="GO:0046872">
    <property type="term" value="F:metal ion binding"/>
    <property type="evidence" value="ECO:0007669"/>
    <property type="project" value="InterPro"/>
</dbReference>
<dbReference type="Proteomes" id="UP000265566">
    <property type="component" value="Chromosome 3"/>
</dbReference>
<feature type="transmembrane region" description="Helical" evidence="1">
    <location>
        <begin position="7"/>
        <end position="29"/>
    </location>
</feature>
<dbReference type="EMBL" id="CM001219">
    <property type="protein sequence ID" value="AES70822.1"/>
    <property type="molecule type" value="Genomic_DNA"/>
</dbReference>
<name>G7IV71_MEDTR</name>
<evidence type="ECO:0000259" key="2">
    <source>
        <dbReference type="Pfam" id="PF07127"/>
    </source>
</evidence>
<keyword evidence="6" id="KW-1185">Reference proteome</keyword>
<reference evidence="3 6" key="2">
    <citation type="journal article" date="2014" name="BMC Genomics">
        <title>An improved genome release (version Mt4.0) for the model legume Medicago truncatula.</title>
        <authorList>
            <person name="Tang H."/>
            <person name="Krishnakumar V."/>
            <person name="Bidwell S."/>
            <person name="Rosen B."/>
            <person name="Chan A."/>
            <person name="Zhou S."/>
            <person name="Gentzbittel L."/>
            <person name="Childs K.L."/>
            <person name="Yandell M."/>
            <person name="Gundlach H."/>
            <person name="Mayer K.F."/>
            <person name="Schwartz D.C."/>
            <person name="Town C.D."/>
        </authorList>
    </citation>
    <scope>GENOME REANNOTATION</scope>
    <source>
        <strain evidence="5 6">cv. Jemalong A17</strain>
    </source>
</reference>
<evidence type="ECO:0000313" key="3">
    <source>
        <dbReference type="EMBL" id="AES70822.1"/>
    </source>
</evidence>
<keyword evidence="1" id="KW-0812">Transmembrane</keyword>
<dbReference type="AlphaFoldDB" id="G7IV71"/>
<reference evidence="5" key="3">
    <citation type="submission" date="2015-04" db="UniProtKB">
        <authorList>
            <consortium name="EnsemblPlants"/>
        </authorList>
    </citation>
    <scope>IDENTIFICATION</scope>
    <source>
        <strain evidence="5">cv. Jemalong A17</strain>
    </source>
</reference>
<dbReference type="Pfam" id="PF07127">
    <property type="entry name" value="Nodulin_late"/>
    <property type="match status" value="1"/>
</dbReference>
<dbReference type="PaxDb" id="3880-AES70822"/>
<reference evidence="4" key="4">
    <citation type="journal article" date="2018" name="Nat. Plants">
        <title>Whole-genome landscape of Medicago truncatula symbiotic genes.</title>
        <authorList>
            <person name="Pecrix Y."/>
            <person name="Gamas P."/>
            <person name="Carrere S."/>
        </authorList>
    </citation>
    <scope>NUCLEOTIDE SEQUENCE</scope>
    <source>
        <tissue evidence="4">Leaves</tissue>
    </source>
</reference>
<dbReference type="HOGENOM" id="CLU_2761591_0_0_1"/>
<feature type="domain" description="Late nodulin" evidence="2">
    <location>
        <begin position="1"/>
        <end position="44"/>
    </location>
</feature>
<evidence type="ECO:0000313" key="5">
    <source>
        <dbReference type="EnsemblPlants" id="AES70822"/>
    </source>
</evidence>
<evidence type="ECO:0000313" key="4">
    <source>
        <dbReference type="EMBL" id="RHN67963.1"/>
    </source>
</evidence>
<sequence>MAKLVKFVYVIIVFYTLFLVGTEIVSGHACTVNADCEQSMCDPFCVGGYHFTPICVIGWCVCVGNRVAPVL</sequence>
<gene>
    <name evidence="3" type="ordered locus">MTR_3g062820</name>
    <name evidence="4" type="ORF">MtrunA17_Chr3g0108521</name>
</gene>
<organism evidence="3 6">
    <name type="scientific">Medicago truncatula</name>
    <name type="common">Barrel medic</name>
    <name type="synonym">Medicago tribuloides</name>
    <dbReference type="NCBI Taxonomy" id="3880"/>
    <lineage>
        <taxon>Eukaryota</taxon>
        <taxon>Viridiplantae</taxon>
        <taxon>Streptophyta</taxon>
        <taxon>Embryophyta</taxon>
        <taxon>Tracheophyta</taxon>
        <taxon>Spermatophyta</taxon>
        <taxon>Magnoliopsida</taxon>
        <taxon>eudicotyledons</taxon>
        <taxon>Gunneridae</taxon>
        <taxon>Pentapetalae</taxon>
        <taxon>rosids</taxon>
        <taxon>fabids</taxon>
        <taxon>Fabales</taxon>
        <taxon>Fabaceae</taxon>
        <taxon>Papilionoideae</taxon>
        <taxon>50 kb inversion clade</taxon>
        <taxon>NPAAA clade</taxon>
        <taxon>Hologalegina</taxon>
        <taxon>IRL clade</taxon>
        <taxon>Trifolieae</taxon>
        <taxon>Medicago</taxon>
    </lineage>
</organism>
<keyword evidence="1" id="KW-1133">Transmembrane helix</keyword>
<accession>G7IV71</accession>
<dbReference type="EMBL" id="PSQE01000003">
    <property type="protein sequence ID" value="RHN67963.1"/>
    <property type="molecule type" value="Genomic_DNA"/>
</dbReference>
<protein>
    <submittedName>
        <fullName evidence="3">Nodule Cysteine-Rich (NCR) secreted peptide</fullName>
    </submittedName>
    <submittedName>
        <fullName evidence="4">Putative Late nodulin</fullName>
    </submittedName>
</protein>
<keyword evidence="1" id="KW-0472">Membrane</keyword>
<evidence type="ECO:0000313" key="6">
    <source>
        <dbReference type="Proteomes" id="UP000002051"/>
    </source>
</evidence>
<reference evidence="3 6" key="1">
    <citation type="journal article" date="2011" name="Nature">
        <title>The Medicago genome provides insight into the evolution of rhizobial symbioses.</title>
        <authorList>
            <person name="Young N.D."/>
            <person name="Debelle F."/>
            <person name="Oldroyd G.E."/>
            <person name="Geurts R."/>
            <person name="Cannon S.B."/>
            <person name="Udvardi M.K."/>
            <person name="Benedito V.A."/>
            <person name="Mayer K.F."/>
            <person name="Gouzy J."/>
            <person name="Schoof H."/>
            <person name="Van de Peer Y."/>
            <person name="Proost S."/>
            <person name="Cook D.R."/>
            <person name="Meyers B.C."/>
            <person name="Spannagl M."/>
            <person name="Cheung F."/>
            <person name="De Mita S."/>
            <person name="Krishnakumar V."/>
            <person name="Gundlach H."/>
            <person name="Zhou S."/>
            <person name="Mudge J."/>
            <person name="Bharti A.K."/>
            <person name="Murray J.D."/>
            <person name="Naoumkina M.A."/>
            <person name="Rosen B."/>
            <person name="Silverstein K.A."/>
            <person name="Tang H."/>
            <person name="Rombauts S."/>
            <person name="Zhao P.X."/>
            <person name="Zhou P."/>
            <person name="Barbe V."/>
            <person name="Bardou P."/>
            <person name="Bechner M."/>
            <person name="Bellec A."/>
            <person name="Berger A."/>
            <person name="Berges H."/>
            <person name="Bidwell S."/>
            <person name="Bisseling T."/>
            <person name="Choisne N."/>
            <person name="Couloux A."/>
            <person name="Denny R."/>
            <person name="Deshpande S."/>
            <person name="Dai X."/>
            <person name="Doyle J.J."/>
            <person name="Dudez A.M."/>
            <person name="Farmer A.D."/>
            <person name="Fouteau S."/>
            <person name="Franken C."/>
            <person name="Gibelin C."/>
            <person name="Gish J."/>
            <person name="Goldstein S."/>
            <person name="Gonzalez A.J."/>
            <person name="Green P.J."/>
            <person name="Hallab A."/>
            <person name="Hartog M."/>
            <person name="Hua A."/>
            <person name="Humphray S.J."/>
            <person name="Jeong D.H."/>
            <person name="Jing Y."/>
            <person name="Jocker A."/>
            <person name="Kenton S.M."/>
            <person name="Kim D.J."/>
            <person name="Klee K."/>
            <person name="Lai H."/>
            <person name="Lang C."/>
            <person name="Lin S."/>
            <person name="Macmil S.L."/>
            <person name="Magdelenat G."/>
            <person name="Matthews L."/>
            <person name="McCorrison J."/>
            <person name="Monaghan E.L."/>
            <person name="Mun J.H."/>
            <person name="Najar F.Z."/>
            <person name="Nicholson C."/>
            <person name="Noirot C."/>
            <person name="O'Bleness M."/>
            <person name="Paule C.R."/>
            <person name="Poulain J."/>
            <person name="Prion F."/>
            <person name="Qin B."/>
            <person name="Qu C."/>
            <person name="Retzel E.F."/>
            <person name="Riddle C."/>
            <person name="Sallet E."/>
            <person name="Samain S."/>
            <person name="Samson N."/>
            <person name="Sanders I."/>
            <person name="Saurat O."/>
            <person name="Scarpelli C."/>
            <person name="Schiex T."/>
            <person name="Segurens B."/>
            <person name="Severin A.J."/>
            <person name="Sherrier D.J."/>
            <person name="Shi R."/>
            <person name="Sims S."/>
            <person name="Singer S.R."/>
            <person name="Sinharoy S."/>
            <person name="Sterck L."/>
            <person name="Viollet A."/>
            <person name="Wang B.B."/>
            <person name="Wang K."/>
            <person name="Wang M."/>
            <person name="Wang X."/>
            <person name="Warfsmann J."/>
            <person name="Weissenbach J."/>
            <person name="White D.D."/>
            <person name="White J.D."/>
            <person name="Wiley G.B."/>
            <person name="Wincker P."/>
            <person name="Xing Y."/>
            <person name="Yang L."/>
            <person name="Yao Z."/>
            <person name="Ying F."/>
            <person name="Zhai J."/>
            <person name="Zhou L."/>
            <person name="Zuber A."/>
            <person name="Denarie J."/>
            <person name="Dixon R.A."/>
            <person name="May G.D."/>
            <person name="Schwartz D.C."/>
            <person name="Rogers J."/>
            <person name="Quetier F."/>
            <person name="Town C.D."/>
            <person name="Roe B.A."/>
        </authorList>
    </citation>
    <scope>NUCLEOTIDE SEQUENCE [LARGE SCALE GENOMIC DNA]</scope>
    <source>
        <strain evidence="3">A17</strain>
        <strain evidence="5 6">cv. Jemalong A17</strain>
    </source>
</reference>